<organism evidence="2 3">
    <name type="scientific">Aspergillus sydowii CBS 593.65</name>
    <dbReference type="NCBI Taxonomy" id="1036612"/>
    <lineage>
        <taxon>Eukaryota</taxon>
        <taxon>Fungi</taxon>
        <taxon>Dikarya</taxon>
        <taxon>Ascomycota</taxon>
        <taxon>Pezizomycotina</taxon>
        <taxon>Eurotiomycetes</taxon>
        <taxon>Eurotiomycetidae</taxon>
        <taxon>Eurotiales</taxon>
        <taxon>Aspergillaceae</taxon>
        <taxon>Aspergillus</taxon>
        <taxon>Aspergillus subgen. Nidulantes</taxon>
    </lineage>
</organism>
<feature type="compositionally biased region" description="Basic and acidic residues" evidence="1">
    <location>
        <begin position="201"/>
        <end position="214"/>
    </location>
</feature>
<dbReference type="STRING" id="1036612.A0A1L9SY39"/>
<feature type="region of interest" description="Disordered" evidence="1">
    <location>
        <begin position="266"/>
        <end position="380"/>
    </location>
</feature>
<feature type="region of interest" description="Disordered" evidence="1">
    <location>
        <begin position="165"/>
        <end position="188"/>
    </location>
</feature>
<feature type="compositionally biased region" description="Polar residues" evidence="1">
    <location>
        <begin position="509"/>
        <end position="518"/>
    </location>
</feature>
<feature type="compositionally biased region" description="Polar residues" evidence="1">
    <location>
        <begin position="165"/>
        <end position="182"/>
    </location>
</feature>
<feature type="region of interest" description="Disordered" evidence="1">
    <location>
        <begin position="434"/>
        <end position="461"/>
    </location>
</feature>
<protein>
    <submittedName>
        <fullName evidence="2">Uncharacterized protein</fullName>
    </submittedName>
</protein>
<evidence type="ECO:0000313" key="3">
    <source>
        <dbReference type="Proteomes" id="UP000184356"/>
    </source>
</evidence>
<dbReference type="EMBL" id="KV878606">
    <property type="protein sequence ID" value="OJJ52066.1"/>
    <property type="molecule type" value="Genomic_DNA"/>
</dbReference>
<feature type="region of interest" description="Disordered" evidence="1">
    <location>
        <begin position="495"/>
        <end position="518"/>
    </location>
</feature>
<feature type="compositionally biased region" description="Polar residues" evidence="1">
    <location>
        <begin position="365"/>
        <end position="380"/>
    </location>
</feature>
<proteinExistence type="predicted"/>
<accession>A0A1L9SY39</accession>
<evidence type="ECO:0000313" key="2">
    <source>
        <dbReference type="EMBL" id="OJJ52066.1"/>
    </source>
</evidence>
<dbReference type="RefSeq" id="XP_040695872.1">
    <property type="nucleotide sequence ID" value="XM_040845555.1"/>
</dbReference>
<dbReference type="Proteomes" id="UP000184356">
    <property type="component" value="Unassembled WGS sequence"/>
</dbReference>
<dbReference type="VEuPathDB" id="FungiDB:ASPSYDRAFT_37662"/>
<gene>
    <name evidence="2" type="ORF">ASPSYDRAFT_37662</name>
</gene>
<evidence type="ECO:0000256" key="1">
    <source>
        <dbReference type="SAM" id="MobiDB-lite"/>
    </source>
</evidence>
<feature type="compositionally biased region" description="Basic residues" evidence="1">
    <location>
        <begin position="446"/>
        <end position="459"/>
    </location>
</feature>
<feature type="compositionally biased region" description="Basic and acidic residues" evidence="1">
    <location>
        <begin position="330"/>
        <end position="349"/>
    </location>
</feature>
<dbReference type="AlphaFoldDB" id="A0A1L9SY39"/>
<dbReference type="GeneID" id="63761628"/>
<feature type="region of interest" description="Disordered" evidence="1">
    <location>
        <begin position="201"/>
        <end position="220"/>
    </location>
</feature>
<keyword evidence="3" id="KW-1185">Reference proteome</keyword>
<dbReference type="OrthoDB" id="4492772at2759"/>
<feature type="compositionally biased region" description="Polar residues" evidence="1">
    <location>
        <begin position="271"/>
        <end position="282"/>
    </location>
</feature>
<sequence>MTQPAPRRALVDLDNIEFYRPQPSKSLPPESALSIPPILPPLSILPGAATRRALPRGDGALLFDRPYGWDSCCDPEVPNSFDVELARCANAASLATSSNTDSELTRGETSNETLDASMFSPKNQQACLATLEVQQVEKGLESPQNPIVKYALRIYRSGFNPQPCISHNEPSVDNQRCSSAPQNDDHDVNSCGILSSYVPHDTTDKPIGEHENNNNKDALADDPQQLKQNVSGQAFREGGPPLNCEQQPSVAVVDSVPDSQLYLETDISHSAEPTQTSVRQISPTPPRHMAAVTHGRERPSAITKPPRRESFEVAQARILERRNPRRRNRRDVAQHDHQTDWSGHEEGARLTKRRKRAPRPVGKVTNCTSSGPFGKSLHSSASAQSAKPCHSQDIFGHAILTVETHASGTAYFFSFEPNSPNELDAPQFRFPLGEPRRLTAPSSTRGSKHVQGSKKRRLPSKNDIPTTCVDFQTDLTLCTSIMLQDFLHHLADECNDSSHPGVRPRLRTGMSNDNGQES</sequence>
<name>A0A1L9SY39_9EURO</name>
<reference evidence="3" key="1">
    <citation type="journal article" date="2017" name="Genome Biol.">
        <title>Comparative genomics reveals high biological diversity and specific adaptations in the industrially and medically important fungal genus Aspergillus.</title>
        <authorList>
            <person name="de Vries R.P."/>
            <person name="Riley R."/>
            <person name="Wiebenga A."/>
            <person name="Aguilar-Osorio G."/>
            <person name="Amillis S."/>
            <person name="Uchima C.A."/>
            <person name="Anderluh G."/>
            <person name="Asadollahi M."/>
            <person name="Askin M."/>
            <person name="Barry K."/>
            <person name="Battaglia E."/>
            <person name="Bayram O."/>
            <person name="Benocci T."/>
            <person name="Braus-Stromeyer S.A."/>
            <person name="Caldana C."/>
            <person name="Canovas D."/>
            <person name="Cerqueira G.C."/>
            <person name="Chen F."/>
            <person name="Chen W."/>
            <person name="Choi C."/>
            <person name="Clum A."/>
            <person name="Dos Santos R.A."/>
            <person name="Damasio A.R."/>
            <person name="Diallinas G."/>
            <person name="Emri T."/>
            <person name="Fekete E."/>
            <person name="Flipphi M."/>
            <person name="Freyberg S."/>
            <person name="Gallo A."/>
            <person name="Gournas C."/>
            <person name="Habgood R."/>
            <person name="Hainaut M."/>
            <person name="Harispe M.L."/>
            <person name="Henrissat B."/>
            <person name="Hilden K.S."/>
            <person name="Hope R."/>
            <person name="Hossain A."/>
            <person name="Karabika E."/>
            <person name="Karaffa L."/>
            <person name="Karanyi Z."/>
            <person name="Krasevec N."/>
            <person name="Kuo A."/>
            <person name="Kusch H."/>
            <person name="LaButti K."/>
            <person name="Lagendijk E.L."/>
            <person name="Lapidus A."/>
            <person name="Levasseur A."/>
            <person name="Lindquist E."/>
            <person name="Lipzen A."/>
            <person name="Logrieco A.F."/>
            <person name="MacCabe A."/>
            <person name="Maekelae M.R."/>
            <person name="Malavazi I."/>
            <person name="Melin P."/>
            <person name="Meyer V."/>
            <person name="Mielnichuk N."/>
            <person name="Miskei M."/>
            <person name="Molnar A.P."/>
            <person name="Mule G."/>
            <person name="Ngan C.Y."/>
            <person name="Orejas M."/>
            <person name="Orosz E."/>
            <person name="Ouedraogo J.P."/>
            <person name="Overkamp K.M."/>
            <person name="Park H.-S."/>
            <person name="Perrone G."/>
            <person name="Piumi F."/>
            <person name="Punt P.J."/>
            <person name="Ram A.F."/>
            <person name="Ramon A."/>
            <person name="Rauscher S."/>
            <person name="Record E."/>
            <person name="Riano-Pachon D.M."/>
            <person name="Robert V."/>
            <person name="Roehrig J."/>
            <person name="Ruller R."/>
            <person name="Salamov A."/>
            <person name="Salih N.S."/>
            <person name="Samson R.A."/>
            <person name="Sandor E."/>
            <person name="Sanguinetti M."/>
            <person name="Schuetze T."/>
            <person name="Sepcic K."/>
            <person name="Shelest E."/>
            <person name="Sherlock G."/>
            <person name="Sophianopoulou V."/>
            <person name="Squina F.M."/>
            <person name="Sun H."/>
            <person name="Susca A."/>
            <person name="Todd R.B."/>
            <person name="Tsang A."/>
            <person name="Unkles S.E."/>
            <person name="van de Wiele N."/>
            <person name="van Rossen-Uffink D."/>
            <person name="Oliveira J.V."/>
            <person name="Vesth T.C."/>
            <person name="Visser J."/>
            <person name="Yu J.-H."/>
            <person name="Zhou M."/>
            <person name="Andersen M.R."/>
            <person name="Archer D.B."/>
            <person name="Baker S.E."/>
            <person name="Benoit I."/>
            <person name="Brakhage A.A."/>
            <person name="Braus G.H."/>
            <person name="Fischer R."/>
            <person name="Frisvad J.C."/>
            <person name="Goldman G.H."/>
            <person name="Houbraken J."/>
            <person name="Oakley B."/>
            <person name="Pocsi I."/>
            <person name="Scazzocchio C."/>
            <person name="Seiboth B."/>
            <person name="vanKuyk P.A."/>
            <person name="Wortman J."/>
            <person name="Dyer P.S."/>
            <person name="Grigoriev I.V."/>
        </authorList>
    </citation>
    <scope>NUCLEOTIDE SEQUENCE [LARGE SCALE GENOMIC DNA]</scope>
    <source>
        <strain evidence="3">CBS 593.65</strain>
    </source>
</reference>